<gene>
    <name evidence="2" type="ORF">ACFSBT_08835</name>
</gene>
<reference evidence="2 3" key="1">
    <citation type="journal article" date="2019" name="Int. J. Syst. Evol. Microbiol.">
        <title>The Global Catalogue of Microorganisms (GCM) 10K type strain sequencing project: providing services to taxonomists for standard genome sequencing and annotation.</title>
        <authorList>
            <consortium name="The Broad Institute Genomics Platform"/>
            <consortium name="The Broad Institute Genome Sequencing Center for Infectious Disease"/>
            <person name="Wu L."/>
            <person name="Ma J."/>
        </authorList>
    </citation>
    <scope>NUCLEOTIDE SEQUENCE [LARGE SCALE GENOMIC DNA]</scope>
    <source>
        <strain evidence="2 3">CGMCC 1.12563</strain>
    </source>
</reference>
<organism evidence="2 3">
    <name type="scientific">Halomarina rubra</name>
    <dbReference type="NCBI Taxonomy" id="2071873"/>
    <lineage>
        <taxon>Archaea</taxon>
        <taxon>Methanobacteriati</taxon>
        <taxon>Methanobacteriota</taxon>
        <taxon>Stenosarchaea group</taxon>
        <taxon>Halobacteria</taxon>
        <taxon>Halobacteriales</taxon>
        <taxon>Natronomonadaceae</taxon>
        <taxon>Halomarina</taxon>
    </lineage>
</organism>
<dbReference type="Gene3D" id="3.40.50.150">
    <property type="entry name" value="Vaccinia Virus protein VP39"/>
    <property type="match status" value="1"/>
</dbReference>
<dbReference type="EMBL" id="JBHUDC010000003">
    <property type="protein sequence ID" value="MFD1513382.1"/>
    <property type="molecule type" value="Genomic_DNA"/>
</dbReference>
<dbReference type="EC" id="2.1.1.-" evidence="2"/>
<dbReference type="CDD" id="cd02440">
    <property type="entry name" value="AdoMet_MTases"/>
    <property type="match status" value="1"/>
</dbReference>
<dbReference type="GO" id="GO:0032259">
    <property type="term" value="P:methylation"/>
    <property type="evidence" value="ECO:0007669"/>
    <property type="project" value="UniProtKB-KW"/>
</dbReference>
<name>A0ABD6AUE9_9EURY</name>
<evidence type="ECO:0000259" key="1">
    <source>
        <dbReference type="Pfam" id="PF13649"/>
    </source>
</evidence>
<evidence type="ECO:0000313" key="3">
    <source>
        <dbReference type="Proteomes" id="UP001597187"/>
    </source>
</evidence>
<feature type="domain" description="Methyltransferase" evidence="1">
    <location>
        <begin position="37"/>
        <end position="133"/>
    </location>
</feature>
<keyword evidence="2" id="KW-0489">Methyltransferase</keyword>
<sequence>MTRFQNTGQPDWDWWEALWPDPTAVLGELGVDQECSVVDVCSGDGYFTIPAAELVGDQPLYAVELDEALLERLERNAADEDVESIVTRQGDARRLSEHLPRPVDLALLMNTFHGIEGAGAFVRELARALNPEGRVAVVNWHDTPRSETTIGDVPRGPPTDLRLSPSETRARFTSEGFVHERTVELPPYHYGQVFRRPPNVDSTD</sequence>
<proteinExistence type="predicted"/>
<evidence type="ECO:0000313" key="2">
    <source>
        <dbReference type="EMBL" id="MFD1513382.1"/>
    </source>
</evidence>
<dbReference type="GO" id="GO:0008168">
    <property type="term" value="F:methyltransferase activity"/>
    <property type="evidence" value="ECO:0007669"/>
    <property type="project" value="UniProtKB-KW"/>
</dbReference>
<dbReference type="InterPro" id="IPR041698">
    <property type="entry name" value="Methyltransf_25"/>
</dbReference>
<keyword evidence="3" id="KW-1185">Reference proteome</keyword>
<dbReference type="RefSeq" id="WP_250873334.1">
    <property type="nucleotide sequence ID" value="NZ_JALXFV010000003.1"/>
</dbReference>
<accession>A0ABD6AUE9</accession>
<comment type="caution">
    <text evidence="2">The sequence shown here is derived from an EMBL/GenBank/DDBJ whole genome shotgun (WGS) entry which is preliminary data.</text>
</comment>
<dbReference type="AlphaFoldDB" id="A0ABD6AUE9"/>
<dbReference type="Pfam" id="PF13649">
    <property type="entry name" value="Methyltransf_25"/>
    <property type="match status" value="1"/>
</dbReference>
<keyword evidence="2" id="KW-0808">Transferase</keyword>
<protein>
    <submittedName>
        <fullName evidence="2">Class I SAM-dependent methyltransferase</fullName>
        <ecNumber evidence="2">2.1.1.-</ecNumber>
    </submittedName>
</protein>
<dbReference type="Proteomes" id="UP001597187">
    <property type="component" value="Unassembled WGS sequence"/>
</dbReference>
<dbReference type="SUPFAM" id="SSF53335">
    <property type="entry name" value="S-adenosyl-L-methionine-dependent methyltransferases"/>
    <property type="match status" value="1"/>
</dbReference>
<dbReference type="InterPro" id="IPR029063">
    <property type="entry name" value="SAM-dependent_MTases_sf"/>
</dbReference>